<accession>A0ABU3K5E0</accession>
<organism evidence="1 2">
    <name type="scientific">Candidatus Nitronereus thalassa</name>
    <dbReference type="NCBI Taxonomy" id="3020898"/>
    <lineage>
        <taxon>Bacteria</taxon>
        <taxon>Pseudomonadati</taxon>
        <taxon>Nitrospirota</taxon>
        <taxon>Nitrospiria</taxon>
        <taxon>Nitrospirales</taxon>
        <taxon>Nitrospiraceae</taxon>
        <taxon>Candidatus Nitronereus</taxon>
    </lineage>
</organism>
<name>A0ABU3K5E0_9BACT</name>
<keyword evidence="2" id="KW-1185">Reference proteome</keyword>
<protein>
    <submittedName>
        <fullName evidence="1">Carboxypeptidase regulatory-like domain-containing protein</fullName>
    </submittedName>
</protein>
<proteinExistence type="predicted"/>
<evidence type="ECO:0000313" key="1">
    <source>
        <dbReference type="EMBL" id="MDT7041610.1"/>
    </source>
</evidence>
<reference evidence="1 2" key="1">
    <citation type="journal article" date="2023" name="ISME J.">
        <title>Cultivation and genomic characterization of novel and ubiquitous marine nitrite-oxidizing bacteria from the Nitrospirales.</title>
        <authorList>
            <person name="Mueller A.J."/>
            <person name="Daebeler A."/>
            <person name="Herbold C.W."/>
            <person name="Kirkegaard R.H."/>
            <person name="Daims H."/>
        </authorList>
    </citation>
    <scope>NUCLEOTIDE SEQUENCE [LARGE SCALE GENOMIC DNA]</scope>
    <source>
        <strain evidence="1 2">EB</strain>
    </source>
</reference>
<dbReference type="RefSeq" id="WP_313831959.1">
    <property type="nucleotide sequence ID" value="NZ_JAQOUE010000001.1"/>
</dbReference>
<dbReference type="InterPro" id="IPR013784">
    <property type="entry name" value="Carb-bd-like_fold"/>
</dbReference>
<gene>
    <name evidence="1" type="ORF">PPG34_04560</name>
</gene>
<comment type="caution">
    <text evidence="1">The sequence shown here is derived from an EMBL/GenBank/DDBJ whole genome shotgun (WGS) entry which is preliminary data.</text>
</comment>
<dbReference type="Proteomes" id="UP001250932">
    <property type="component" value="Unassembled WGS sequence"/>
</dbReference>
<sequence length="303" mass="33503">MQLGIFTLGLVLTISLGTGTGWTYEEISVTDGGTLTGKITLKGDVPKPKGYNLVTLPDAVYCGRISTGTGWRLLQPFVIGPEGGFKNVVVYLQNIKQGKSFDYTPPLIEAIDCKFEPYISVVRDRQGIKVVNKDPVFHDIQGYETSKRGARVLFNTPLPMSKRLRQKDFLDGKTVKNRAGKVITQPIKMGKGRNLFVMQCGFHAYMESWAFVAANPYYSLSAADGSYSISNIPPGTYKVLVWHPMVNEEFTVTLEAKGTTELPIEIDAPRGRLYANEVSEGTRFGVELLGESTIKPTVELQTY</sequence>
<dbReference type="EMBL" id="JAQOUE010000001">
    <property type="protein sequence ID" value="MDT7041610.1"/>
    <property type="molecule type" value="Genomic_DNA"/>
</dbReference>
<dbReference type="SUPFAM" id="SSF49452">
    <property type="entry name" value="Starch-binding domain-like"/>
    <property type="match status" value="1"/>
</dbReference>
<evidence type="ECO:0000313" key="2">
    <source>
        <dbReference type="Proteomes" id="UP001250932"/>
    </source>
</evidence>
<dbReference type="Gene3D" id="2.60.40.1120">
    <property type="entry name" value="Carboxypeptidase-like, regulatory domain"/>
    <property type="match status" value="1"/>
</dbReference>